<dbReference type="InterPro" id="IPR018376">
    <property type="entry name" value="Enoyl-CoA_hyd/isom_CS"/>
</dbReference>
<dbReference type="Gene3D" id="3.90.226.10">
    <property type="entry name" value="2-enoyl-CoA Hydratase, Chain A, domain 1"/>
    <property type="match status" value="1"/>
</dbReference>
<dbReference type="InterPro" id="IPR029045">
    <property type="entry name" value="ClpP/crotonase-like_dom_sf"/>
</dbReference>
<dbReference type="FunFam" id="3.90.226.10:FF:000009">
    <property type="entry name" value="Carnitinyl-CoA dehydratase"/>
    <property type="match status" value="1"/>
</dbReference>
<dbReference type="RefSeq" id="WP_338203722.1">
    <property type="nucleotide sequence ID" value="NZ_JAEKNR010000183.1"/>
</dbReference>
<comment type="caution">
    <text evidence="4">The sequence shown here is derived from an EMBL/GenBank/DDBJ whole genome shotgun (WGS) entry which is preliminary data.</text>
</comment>
<name>A0A934K1V7_9BACT</name>
<protein>
    <submittedName>
        <fullName evidence="4">Enoyl-CoA hydratase/isomerase family protein</fullName>
    </submittedName>
</protein>
<keyword evidence="2" id="KW-0456">Lyase</keyword>
<keyword evidence="5" id="KW-1185">Reference proteome</keyword>
<dbReference type="AlphaFoldDB" id="A0A934K1V7"/>
<evidence type="ECO:0000313" key="5">
    <source>
        <dbReference type="Proteomes" id="UP000612893"/>
    </source>
</evidence>
<evidence type="ECO:0000313" key="4">
    <source>
        <dbReference type="EMBL" id="MBJ7600041.1"/>
    </source>
</evidence>
<comment type="similarity">
    <text evidence="1 3">Belongs to the enoyl-CoA hydratase/isomerase family.</text>
</comment>
<dbReference type="PANTHER" id="PTHR11941">
    <property type="entry name" value="ENOYL-COA HYDRATASE-RELATED"/>
    <property type="match status" value="1"/>
</dbReference>
<dbReference type="Proteomes" id="UP000612893">
    <property type="component" value="Unassembled WGS sequence"/>
</dbReference>
<gene>
    <name evidence="4" type="ORF">JF922_18435</name>
</gene>
<reference evidence="4" key="1">
    <citation type="submission" date="2020-10" db="EMBL/GenBank/DDBJ databases">
        <title>Ca. Dormibacterota MAGs.</title>
        <authorList>
            <person name="Montgomery K."/>
        </authorList>
    </citation>
    <scope>NUCLEOTIDE SEQUENCE [LARGE SCALE GENOMIC DNA]</scope>
    <source>
        <strain evidence="4">SC8812_S17_10</strain>
    </source>
</reference>
<sequence>MSETTAAGAQASTPGSVRLHIDGRVATLELDRPAKLNALTPEMLDELARHLEEVEATASVDLVLVRGAGHRVFCVGADIGRFADLGPVEMWRAWTALGYAAFERLARLRQPVIAVLHGDAFGGGLELALAADFRVVAEHARLGMPETGLGTVPGWGGTERLVDLVGRTRAKEVVLARRFLDAATAMEWGLANRVVPAADLASAVEDLAGQLLGGAPVAVQIAKQLIDAAADGAPSRVLEPLAGGLAAATADLTEGVAAFRARRSPNFEGR</sequence>
<proteinExistence type="inferred from homology"/>
<evidence type="ECO:0000256" key="1">
    <source>
        <dbReference type="ARBA" id="ARBA00005254"/>
    </source>
</evidence>
<evidence type="ECO:0000256" key="2">
    <source>
        <dbReference type="ARBA" id="ARBA00023239"/>
    </source>
</evidence>
<dbReference type="PROSITE" id="PS00166">
    <property type="entry name" value="ENOYL_COA_HYDRATASE"/>
    <property type="match status" value="1"/>
</dbReference>
<organism evidence="4 5">
    <name type="scientific">Candidatus Nephthysia bennettiae</name>
    <dbReference type="NCBI Taxonomy" id="3127016"/>
    <lineage>
        <taxon>Bacteria</taxon>
        <taxon>Bacillati</taxon>
        <taxon>Candidatus Dormiibacterota</taxon>
        <taxon>Candidatus Dormibacteria</taxon>
        <taxon>Candidatus Dormibacterales</taxon>
        <taxon>Candidatus Dormibacteraceae</taxon>
        <taxon>Candidatus Nephthysia</taxon>
    </lineage>
</organism>
<dbReference type="EMBL" id="JAEKNR010000183">
    <property type="protein sequence ID" value="MBJ7600041.1"/>
    <property type="molecule type" value="Genomic_DNA"/>
</dbReference>
<dbReference type="InterPro" id="IPR001753">
    <property type="entry name" value="Enoyl-CoA_hydra/iso"/>
</dbReference>
<dbReference type="PANTHER" id="PTHR11941:SF54">
    <property type="entry name" value="ENOYL-COA HYDRATASE, MITOCHONDRIAL"/>
    <property type="match status" value="1"/>
</dbReference>
<dbReference type="SUPFAM" id="SSF52096">
    <property type="entry name" value="ClpP/crotonase"/>
    <property type="match status" value="1"/>
</dbReference>
<dbReference type="CDD" id="cd06558">
    <property type="entry name" value="crotonase-like"/>
    <property type="match status" value="1"/>
</dbReference>
<dbReference type="GO" id="GO:0016829">
    <property type="term" value="F:lyase activity"/>
    <property type="evidence" value="ECO:0007669"/>
    <property type="project" value="UniProtKB-KW"/>
</dbReference>
<accession>A0A934K1V7</accession>
<evidence type="ECO:0000256" key="3">
    <source>
        <dbReference type="RuleBase" id="RU003707"/>
    </source>
</evidence>
<dbReference type="Pfam" id="PF00378">
    <property type="entry name" value="ECH_1"/>
    <property type="match status" value="1"/>
</dbReference>